<dbReference type="AlphaFoldDB" id="A0A4Z0A9F8"/>
<feature type="compositionally biased region" description="Basic residues" evidence="1">
    <location>
        <begin position="165"/>
        <end position="179"/>
    </location>
</feature>
<dbReference type="Gene3D" id="3.60.130.30">
    <property type="match status" value="1"/>
</dbReference>
<feature type="compositionally biased region" description="Pro residues" evidence="1">
    <location>
        <begin position="130"/>
        <end position="147"/>
    </location>
</feature>
<feature type="region of interest" description="Disordered" evidence="1">
    <location>
        <begin position="89"/>
        <end position="187"/>
    </location>
</feature>
<dbReference type="STRING" id="135208.A0A4Z0A9F8"/>
<organism evidence="2 3">
    <name type="scientific">Hericium alpestre</name>
    <dbReference type="NCBI Taxonomy" id="135208"/>
    <lineage>
        <taxon>Eukaryota</taxon>
        <taxon>Fungi</taxon>
        <taxon>Dikarya</taxon>
        <taxon>Basidiomycota</taxon>
        <taxon>Agaricomycotina</taxon>
        <taxon>Agaricomycetes</taxon>
        <taxon>Russulales</taxon>
        <taxon>Hericiaceae</taxon>
        <taxon>Hericium</taxon>
    </lineage>
</organism>
<evidence type="ECO:0000313" key="3">
    <source>
        <dbReference type="Proteomes" id="UP000298061"/>
    </source>
</evidence>
<comment type="caution">
    <text evidence="2">The sequence shown here is derived from an EMBL/GenBank/DDBJ whole genome shotgun (WGS) entry which is preliminary data.</text>
</comment>
<name>A0A4Z0A9F8_9AGAM</name>
<feature type="compositionally biased region" description="Low complexity" evidence="1">
    <location>
        <begin position="99"/>
        <end position="129"/>
    </location>
</feature>
<gene>
    <name evidence="2" type="ORF">EWM64_g288</name>
</gene>
<dbReference type="EMBL" id="SFCI01000013">
    <property type="protein sequence ID" value="TFY83726.1"/>
    <property type="molecule type" value="Genomic_DNA"/>
</dbReference>
<protein>
    <submittedName>
        <fullName evidence="2">Uncharacterized protein</fullName>
    </submittedName>
</protein>
<evidence type="ECO:0000313" key="2">
    <source>
        <dbReference type="EMBL" id="TFY83726.1"/>
    </source>
</evidence>
<reference evidence="2 3" key="1">
    <citation type="submission" date="2019-02" db="EMBL/GenBank/DDBJ databases">
        <title>Genome sequencing of the rare red list fungi Hericium alpestre (H. flagellum).</title>
        <authorList>
            <person name="Buettner E."/>
            <person name="Kellner H."/>
        </authorList>
    </citation>
    <scope>NUCLEOTIDE SEQUENCE [LARGE SCALE GENOMIC DNA]</scope>
    <source>
        <strain evidence="2 3">DSM 108284</strain>
    </source>
</reference>
<dbReference type="Proteomes" id="UP000298061">
    <property type="component" value="Unassembled WGS sequence"/>
</dbReference>
<dbReference type="OrthoDB" id="3245313at2759"/>
<proteinExistence type="predicted"/>
<accession>A0A4Z0A9F8</accession>
<sequence length="540" mass="58948">MQSPACRIAVSRTRSGRDYTPFYQQLHAVPIQVVDGSIDIGPGLFRAFQEEERRREAEDKWHQASSHSGRSPLATRVFFSAIDPLTWPSMSPHGPSPPTGLGSSAPTGLGSSPTPSLSSLPTPSSHPSHIPAPMPSQPDQLLPPSPSPISTSTTRGPKGLSSAVRTHRAKAKSKRKQQQKAHDCAAGIVLPKPPKIWSSLSRRANWAFVGVHTCPFRMKLWTVPELLCIGFRVLEWDGSLPHVLCDPRGRIVSVLPGRPQGPEWDVVTKEATVAFKEGEKESRRWSTTDLVDGRRGDFLALDTGISYGGGPQVAGNLRNSGPMQRIIDKLLATPALQRIAGFGSSIFALYAPKVYSYYQTTLDILLAKFPHLKHPFPNSVFPAATVNLGPATVTNDHLDCTNVPHGWCTITPLGRFDHTKGGQLILWEFGLIINIPSGSTVAIPSASIRHANTPIAPGEVRFSLSQYCMGALLCFICHDFRPAKTLSRLERVAMDGTPKERWTWALSLYSTMSSLMADRLSVFYPQSSCSDSCCVSTLNY</sequence>
<evidence type="ECO:0000256" key="1">
    <source>
        <dbReference type="SAM" id="MobiDB-lite"/>
    </source>
</evidence>
<keyword evidence="3" id="KW-1185">Reference proteome</keyword>